<dbReference type="AlphaFoldDB" id="A0A2T6KRM5"/>
<dbReference type="EMBL" id="QBUD01000001">
    <property type="protein sequence ID" value="PUB19185.1"/>
    <property type="molecule type" value="Genomic_DNA"/>
</dbReference>
<name>A0A2T6KRM5_9RHOB</name>
<keyword evidence="8" id="KW-1185">Reference proteome</keyword>
<evidence type="ECO:0000313" key="7">
    <source>
        <dbReference type="EMBL" id="PUB19185.1"/>
    </source>
</evidence>
<accession>A0A2T6KRM5</accession>
<reference evidence="7 8" key="1">
    <citation type="submission" date="2018-04" db="EMBL/GenBank/DDBJ databases">
        <title>Genomic Encyclopedia of Archaeal and Bacterial Type Strains, Phase II (KMG-II): from individual species to whole genera.</title>
        <authorList>
            <person name="Goeker M."/>
        </authorList>
    </citation>
    <scope>NUCLEOTIDE SEQUENCE [LARGE SCALE GENOMIC DNA]</scope>
    <source>
        <strain evidence="7 8">DSM 29955</strain>
    </source>
</reference>
<feature type="domain" description="RDD" evidence="6">
    <location>
        <begin position="21"/>
        <end position="137"/>
    </location>
</feature>
<evidence type="ECO:0000256" key="1">
    <source>
        <dbReference type="ARBA" id="ARBA00004141"/>
    </source>
</evidence>
<keyword evidence="3 5" id="KW-1133">Transmembrane helix</keyword>
<dbReference type="InterPro" id="IPR010432">
    <property type="entry name" value="RDD"/>
</dbReference>
<protein>
    <submittedName>
        <fullName evidence="7">RDD family protein</fullName>
    </submittedName>
</protein>
<dbReference type="GO" id="GO:0016020">
    <property type="term" value="C:membrane"/>
    <property type="evidence" value="ECO:0007669"/>
    <property type="project" value="UniProtKB-SubCell"/>
</dbReference>
<sequence length="146" mass="16169">MLNSPVLPDPQTLPQFYQGVLFKRAFAWLLDMVLIGVLCVLILPFTAFTGVFFFPFMMLVVGFIYRWFTIAGGSATWGMQLTGIELRDHRGRRLDSAAALAHTLGYTISVAVSPLQLISIVMMMVTARGQGLTDMLLGTVMINRHG</sequence>
<proteinExistence type="predicted"/>
<keyword evidence="2 5" id="KW-0812">Transmembrane</keyword>
<evidence type="ECO:0000259" key="6">
    <source>
        <dbReference type="Pfam" id="PF06271"/>
    </source>
</evidence>
<dbReference type="RefSeq" id="WP_108384846.1">
    <property type="nucleotide sequence ID" value="NZ_QBUD01000001.1"/>
</dbReference>
<keyword evidence="4 5" id="KW-0472">Membrane</keyword>
<gene>
    <name evidence="7" type="ORF">C8N45_101778</name>
</gene>
<comment type="caution">
    <text evidence="7">The sequence shown here is derived from an EMBL/GenBank/DDBJ whole genome shotgun (WGS) entry which is preliminary data.</text>
</comment>
<comment type="subcellular location">
    <subcellularLocation>
        <location evidence="1">Membrane</location>
        <topology evidence="1">Multi-pass membrane protein</topology>
    </subcellularLocation>
</comment>
<feature type="transmembrane region" description="Helical" evidence="5">
    <location>
        <begin position="104"/>
        <end position="125"/>
    </location>
</feature>
<dbReference type="OrthoDB" id="7270324at2"/>
<organism evidence="7 8">
    <name type="scientific">Yoonia sediminilitoris</name>
    <dbReference type="NCBI Taxonomy" id="1286148"/>
    <lineage>
        <taxon>Bacteria</taxon>
        <taxon>Pseudomonadati</taxon>
        <taxon>Pseudomonadota</taxon>
        <taxon>Alphaproteobacteria</taxon>
        <taxon>Rhodobacterales</taxon>
        <taxon>Paracoccaceae</taxon>
        <taxon>Yoonia</taxon>
    </lineage>
</organism>
<evidence type="ECO:0000313" key="8">
    <source>
        <dbReference type="Proteomes" id="UP000244523"/>
    </source>
</evidence>
<evidence type="ECO:0000256" key="3">
    <source>
        <dbReference type="ARBA" id="ARBA00022989"/>
    </source>
</evidence>
<evidence type="ECO:0000256" key="4">
    <source>
        <dbReference type="ARBA" id="ARBA00023136"/>
    </source>
</evidence>
<evidence type="ECO:0000256" key="2">
    <source>
        <dbReference type="ARBA" id="ARBA00022692"/>
    </source>
</evidence>
<dbReference type="Proteomes" id="UP000244523">
    <property type="component" value="Unassembled WGS sequence"/>
</dbReference>
<evidence type="ECO:0000256" key="5">
    <source>
        <dbReference type="SAM" id="Phobius"/>
    </source>
</evidence>
<dbReference type="Pfam" id="PF06271">
    <property type="entry name" value="RDD"/>
    <property type="match status" value="1"/>
</dbReference>